<protein>
    <submittedName>
        <fullName evidence="1">Uncharacterized protein</fullName>
    </submittedName>
</protein>
<name>A0A382XVK6_9ZZZZ</name>
<dbReference type="EMBL" id="UINC01170877">
    <property type="protein sequence ID" value="SVD75137.1"/>
    <property type="molecule type" value="Genomic_DNA"/>
</dbReference>
<accession>A0A382XVK6</accession>
<proteinExistence type="predicted"/>
<organism evidence="1">
    <name type="scientific">marine metagenome</name>
    <dbReference type="NCBI Taxonomy" id="408172"/>
    <lineage>
        <taxon>unclassified sequences</taxon>
        <taxon>metagenomes</taxon>
        <taxon>ecological metagenomes</taxon>
    </lineage>
</organism>
<sequence length="40" mass="4566">MAGITHQGTAQYSSGDLIGIFRHVPEVTTFLFKLYYNNFQ</sequence>
<gene>
    <name evidence="1" type="ORF">METZ01_LOCUS427991</name>
</gene>
<reference evidence="1" key="1">
    <citation type="submission" date="2018-05" db="EMBL/GenBank/DDBJ databases">
        <authorList>
            <person name="Lanie J.A."/>
            <person name="Ng W.-L."/>
            <person name="Kazmierczak K.M."/>
            <person name="Andrzejewski T.M."/>
            <person name="Davidsen T.M."/>
            <person name="Wayne K.J."/>
            <person name="Tettelin H."/>
            <person name="Glass J.I."/>
            <person name="Rusch D."/>
            <person name="Podicherti R."/>
            <person name="Tsui H.-C.T."/>
            <person name="Winkler M.E."/>
        </authorList>
    </citation>
    <scope>NUCLEOTIDE SEQUENCE</scope>
</reference>
<evidence type="ECO:0000313" key="1">
    <source>
        <dbReference type="EMBL" id="SVD75137.1"/>
    </source>
</evidence>
<dbReference type="AlphaFoldDB" id="A0A382XVK6"/>